<dbReference type="AlphaFoldDB" id="A3ZRV7"/>
<gene>
    <name evidence="2" type="ORF">DSM3645_12686</name>
</gene>
<feature type="region of interest" description="Disordered" evidence="1">
    <location>
        <begin position="43"/>
        <end position="84"/>
    </location>
</feature>
<comment type="caution">
    <text evidence="2">The sequence shown here is derived from an EMBL/GenBank/DDBJ whole genome shotgun (WGS) entry which is preliminary data.</text>
</comment>
<dbReference type="EMBL" id="AANZ01000007">
    <property type="protein sequence ID" value="EAQ80876.1"/>
    <property type="molecule type" value="Genomic_DNA"/>
</dbReference>
<accession>A3ZRV7</accession>
<dbReference type="eggNOG" id="COG3515">
    <property type="taxonomic scope" value="Bacteria"/>
</dbReference>
<evidence type="ECO:0008006" key="4">
    <source>
        <dbReference type="Google" id="ProtNLM"/>
    </source>
</evidence>
<feature type="compositionally biased region" description="Basic and acidic residues" evidence="1">
    <location>
        <begin position="74"/>
        <end position="84"/>
    </location>
</feature>
<organism evidence="2 3">
    <name type="scientific">Blastopirellula marina DSM 3645</name>
    <dbReference type="NCBI Taxonomy" id="314230"/>
    <lineage>
        <taxon>Bacteria</taxon>
        <taxon>Pseudomonadati</taxon>
        <taxon>Planctomycetota</taxon>
        <taxon>Planctomycetia</taxon>
        <taxon>Pirellulales</taxon>
        <taxon>Pirellulaceae</taxon>
        <taxon>Blastopirellula</taxon>
    </lineage>
</organism>
<evidence type="ECO:0000256" key="1">
    <source>
        <dbReference type="SAM" id="MobiDB-lite"/>
    </source>
</evidence>
<evidence type="ECO:0000313" key="3">
    <source>
        <dbReference type="Proteomes" id="UP000004358"/>
    </source>
</evidence>
<protein>
    <recommendedName>
        <fullName evidence="4">DUF1570 domain-containing protein</fullName>
    </recommendedName>
</protein>
<dbReference type="Proteomes" id="UP000004358">
    <property type="component" value="Unassembled WGS sequence"/>
</dbReference>
<dbReference type="Gene3D" id="2.60.120.430">
    <property type="entry name" value="Galactose-binding lectin"/>
    <property type="match status" value="1"/>
</dbReference>
<proteinExistence type="predicted"/>
<dbReference type="STRING" id="314230.DSM3645_12686"/>
<evidence type="ECO:0000313" key="2">
    <source>
        <dbReference type="EMBL" id="EAQ80876.1"/>
    </source>
</evidence>
<sequence length="525" mass="59262">MNDNFCRAHCAGPWILRSPKDYAMRWLLFGMLLLMIGCGSSEQPAPTAKVAPTPSPSADPPAAEQPVEPAKPTEPVRRATMEPVKKDDDGSVAVLNQFMNNDGAAERFRAAPTDPYVEFTIDPAKLAANDLRQLQGKHLTLITDLPSSPEVDELPEVFDAAFPLWCDYFQIDPEKYADWRVKACLMSREAPFIGAELFPADLPNFLHGYSRGDAFWLRDQPSAQYRRHLLLHEGTHALMERMFGGGGPPWYSEGIAEYFGTHYWRDGKLTVGVIPVSKEEMPMWGRIKIIRDDFAASKGKTLDDVMNYAADAHLQNNPYGWCWGAVNYLENDPRTHDQFRKLQEYVRLGYDMNRRFKESLGDQWPQIDEGWQMFVANADYGYDFPRNQIVYTPGKPLSGDTATAFIQSNRGWQSTGILLEVGKTYEIVAKGRYLLKQDPEWPSEPNGITLHYFNGRPLGELLCGLRPDDWNGPAASPLTMYETVGNHRTLTPPLTATLYMKVNDNPGQLADNIGEVEIHVREQPQ</sequence>
<name>A3ZRV7_9BACT</name>
<dbReference type="HOGENOM" id="CLU_039265_0_0_0"/>
<reference evidence="2 3" key="1">
    <citation type="submission" date="2006-02" db="EMBL/GenBank/DDBJ databases">
        <authorList>
            <person name="Amann R."/>
            <person name="Ferriera S."/>
            <person name="Johnson J."/>
            <person name="Kravitz S."/>
            <person name="Halpern A."/>
            <person name="Remington K."/>
            <person name="Beeson K."/>
            <person name="Tran B."/>
            <person name="Rogers Y.-H."/>
            <person name="Friedman R."/>
            <person name="Venter J.C."/>
        </authorList>
    </citation>
    <scope>NUCLEOTIDE SEQUENCE [LARGE SCALE GENOMIC DNA]</scope>
    <source>
        <strain evidence="2 3">DSM 3645</strain>
    </source>
</reference>